<sequence>MSVRVLHSKTCTWVSDVGSEAQTNEVSEAWCRDREDRMDVCWLVVTVRQHPPIRLEPSYSRLRSRDSLMNNEITFSQRRALCRM</sequence>
<comment type="caution">
    <text evidence="1">The sequence shown here is derived from an EMBL/GenBank/DDBJ whole genome shotgun (WGS) entry which is preliminary data.</text>
</comment>
<keyword evidence="2" id="KW-1185">Reference proteome</keyword>
<dbReference type="EMBL" id="PZQS01000003">
    <property type="protein sequence ID" value="PVD34855.1"/>
    <property type="molecule type" value="Genomic_DNA"/>
</dbReference>
<gene>
    <name evidence="1" type="ORF">C0Q70_06134</name>
</gene>
<name>A0A2T7PN59_POMCA</name>
<proteinExistence type="predicted"/>
<evidence type="ECO:0000313" key="2">
    <source>
        <dbReference type="Proteomes" id="UP000245119"/>
    </source>
</evidence>
<evidence type="ECO:0000313" key="1">
    <source>
        <dbReference type="EMBL" id="PVD34855.1"/>
    </source>
</evidence>
<dbReference type="AlphaFoldDB" id="A0A2T7PN59"/>
<protein>
    <submittedName>
        <fullName evidence="1">Uncharacterized protein</fullName>
    </submittedName>
</protein>
<organism evidence="1 2">
    <name type="scientific">Pomacea canaliculata</name>
    <name type="common">Golden apple snail</name>
    <dbReference type="NCBI Taxonomy" id="400727"/>
    <lineage>
        <taxon>Eukaryota</taxon>
        <taxon>Metazoa</taxon>
        <taxon>Spiralia</taxon>
        <taxon>Lophotrochozoa</taxon>
        <taxon>Mollusca</taxon>
        <taxon>Gastropoda</taxon>
        <taxon>Caenogastropoda</taxon>
        <taxon>Architaenioglossa</taxon>
        <taxon>Ampullarioidea</taxon>
        <taxon>Ampullariidae</taxon>
        <taxon>Pomacea</taxon>
    </lineage>
</organism>
<reference evidence="1 2" key="1">
    <citation type="submission" date="2018-04" db="EMBL/GenBank/DDBJ databases">
        <title>The genome of golden apple snail Pomacea canaliculata provides insight into stress tolerance and invasive adaptation.</title>
        <authorList>
            <person name="Liu C."/>
            <person name="Liu B."/>
            <person name="Ren Y."/>
            <person name="Zhang Y."/>
            <person name="Wang H."/>
            <person name="Li S."/>
            <person name="Jiang F."/>
            <person name="Yin L."/>
            <person name="Zhang G."/>
            <person name="Qian W."/>
            <person name="Fan W."/>
        </authorList>
    </citation>
    <scope>NUCLEOTIDE SEQUENCE [LARGE SCALE GENOMIC DNA]</scope>
    <source>
        <strain evidence="1">SZHN2017</strain>
        <tissue evidence="1">Muscle</tissue>
    </source>
</reference>
<dbReference type="Proteomes" id="UP000245119">
    <property type="component" value="Linkage Group LG3"/>
</dbReference>
<accession>A0A2T7PN59</accession>